<gene>
    <name evidence="1" type="ORF">CLUMA_CG011102</name>
</gene>
<dbReference type="Proteomes" id="UP000183832">
    <property type="component" value="Unassembled WGS sequence"/>
</dbReference>
<evidence type="ECO:0000313" key="2">
    <source>
        <dbReference type="Proteomes" id="UP000183832"/>
    </source>
</evidence>
<organism evidence="1 2">
    <name type="scientific">Clunio marinus</name>
    <dbReference type="NCBI Taxonomy" id="568069"/>
    <lineage>
        <taxon>Eukaryota</taxon>
        <taxon>Metazoa</taxon>
        <taxon>Ecdysozoa</taxon>
        <taxon>Arthropoda</taxon>
        <taxon>Hexapoda</taxon>
        <taxon>Insecta</taxon>
        <taxon>Pterygota</taxon>
        <taxon>Neoptera</taxon>
        <taxon>Endopterygota</taxon>
        <taxon>Diptera</taxon>
        <taxon>Nematocera</taxon>
        <taxon>Chironomoidea</taxon>
        <taxon>Chironomidae</taxon>
        <taxon>Clunio</taxon>
    </lineage>
</organism>
<dbReference type="AlphaFoldDB" id="A0A1J1ID95"/>
<name>A0A1J1ID95_9DIPT</name>
<reference evidence="1 2" key="1">
    <citation type="submission" date="2015-04" db="EMBL/GenBank/DDBJ databases">
        <authorList>
            <person name="Syromyatnikov M.Y."/>
            <person name="Popov V.N."/>
        </authorList>
    </citation>
    <scope>NUCLEOTIDE SEQUENCE [LARGE SCALE GENOMIC DNA]</scope>
</reference>
<keyword evidence="2" id="KW-1185">Reference proteome</keyword>
<protein>
    <submittedName>
        <fullName evidence="1">CLUMA_CG011102, isoform A</fullName>
    </submittedName>
</protein>
<evidence type="ECO:0000313" key="1">
    <source>
        <dbReference type="EMBL" id="CRK97722.1"/>
    </source>
</evidence>
<sequence>MKRSPKESELPEFYHAGLLEKFVQILLNKKLIVDNSIPVREDIGSQYLNLDENGKRKSHVVITLEGSGAEKQDFKFNLIQLNSLVLSE</sequence>
<dbReference type="EMBL" id="CVRI01000047">
    <property type="protein sequence ID" value="CRK97722.1"/>
    <property type="molecule type" value="Genomic_DNA"/>
</dbReference>
<accession>A0A1J1ID95</accession>
<proteinExistence type="predicted"/>